<protein>
    <recommendedName>
        <fullName evidence="3">Metal-binding protein</fullName>
    </recommendedName>
</protein>
<dbReference type="Proteomes" id="UP000044071">
    <property type="component" value="Unassembled WGS sequence"/>
</dbReference>
<evidence type="ECO:0008006" key="3">
    <source>
        <dbReference type="Google" id="ProtNLM"/>
    </source>
</evidence>
<dbReference type="AlphaFoldDB" id="A0A078L5P5"/>
<accession>A0A078L5P5</accession>
<name>A0A078L5P5_9GAMM</name>
<sequence length="131" mass="15117">MAEPSSVTVELSERLPVYVSSPCSVNCQYKVKAFKDYYLITLQIDSFLPLTCQRCLGEFTHHYKNQTELAICDSEETAERMMSEHECLVATYQVDLQELLTDDLHLYAPAFHSNMSDCDHEIDKFIHVETE</sequence>
<dbReference type="eggNOG" id="COG1399">
    <property type="taxonomic scope" value="Bacteria"/>
</dbReference>
<organism evidence="1 2">
    <name type="scientific">Legionella massiliensis</name>
    <dbReference type="NCBI Taxonomy" id="1034943"/>
    <lineage>
        <taxon>Bacteria</taxon>
        <taxon>Pseudomonadati</taxon>
        <taxon>Pseudomonadota</taxon>
        <taxon>Gammaproteobacteria</taxon>
        <taxon>Legionellales</taxon>
        <taxon>Legionellaceae</taxon>
        <taxon>Legionella</taxon>
    </lineage>
</organism>
<evidence type="ECO:0000313" key="1">
    <source>
        <dbReference type="EMBL" id="CDZ79263.1"/>
    </source>
</evidence>
<proteinExistence type="predicted"/>
<gene>
    <name evidence="1" type="ORF">BN59_03581</name>
</gene>
<keyword evidence="2" id="KW-1185">Reference proteome</keyword>
<evidence type="ECO:0000313" key="2">
    <source>
        <dbReference type="Proteomes" id="UP000044071"/>
    </source>
</evidence>
<dbReference type="EMBL" id="CCSB01000004">
    <property type="protein sequence ID" value="CDZ79263.1"/>
    <property type="molecule type" value="Genomic_DNA"/>
</dbReference>
<reference evidence="1 2" key="1">
    <citation type="submission" date="2014-06" db="EMBL/GenBank/DDBJ databases">
        <authorList>
            <person name="Urmite Genomes Urmite Genomes"/>
        </authorList>
    </citation>
    <scope>NUCLEOTIDE SEQUENCE [LARGE SCALE GENOMIC DNA]</scope>
</reference>
<dbReference type="STRING" id="1034943.BN59_03581"/>